<feature type="chain" id="PRO_5046213074" description="Secreted protein" evidence="1">
    <location>
        <begin position="28"/>
        <end position="184"/>
    </location>
</feature>
<evidence type="ECO:0000256" key="1">
    <source>
        <dbReference type="SAM" id="SignalP"/>
    </source>
</evidence>
<feature type="signal peptide" evidence="1">
    <location>
        <begin position="1"/>
        <end position="27"/>
    </location>
</feature>
<keyword evidence="1" id="KW-0732">Signal</keyword>
<dbReference type="Proteomes" id="UP001621418">
    <property type="component" value="Chromosome"/>
</dbReference>
<evidence type="ECO:0000313" key="2">
    <source>
        <dbReference type="EMBL" id="WTY37528.1"/>
    </source>
</evidence>
<name>A0ABZ1NCN4_9NOCA</name>
<evidence type="ECO:0008006" key="4">
    <source>
        <dbReference type="Google" id="ProtNLM"/>
    </source>
</evidence>
<accession>A0ABZ1NCN4</accession>
<proteinExistence type="predicted"/>
<keyword evidence="3" id="KW-1185">Reference proteome</keyword>
<organism evidence="2 3">
    <name type="scientific">Nocardia salmonicida</name>
    <dbReference type="NCBI Taxonomy" id="53431"/>
    <lineage>
        <taxon>Bacteria</taxon>
        <taxon>Bacillati</taxon>
        <taxon>Actinomycetota</taxon>
        <taxon>Actinomycetes</taxon>
        <taxon>Mycobacteriales</taxon>
        <taxon>Nocardiaceae</taxon>
        <taxon>Nocardia</taxon>
    </lineage>
</organism>
<sequence length="184" mass="18840">MHARNFIGALSAIFYAAAVVYPAAATADPNESPSLALCTFNAHEVMTPPATLTPEPLNDSGNGPITCTGRLGGKTFDGRPGFATWDAQTGLGIFGIRNISDCIANTGTGRMTMSLIASDGTPFELSGTLFYGGVGPFGLMTGAAGGYKLTTASVSGPDPDHLDENCITVPMQHVVTTAAVLLQG</sequence>
<evidence type="ECO:0000313" key="3">
    <source>
        <dbReference type="Proteomes" id="UP001621418"/>
    </source>
</evidence>
<protein>
    <recommendedName>
        <fullName evidence="4">Secreted protein</fullName>
    </recommendedName>
</protein>
<dbReference type="EMBL" id="CP109527">
    <property type="protein sequence ID" value="WTY37528.1"/>
    <property type="molecule type" value="Genomic_DNA"/>
</dbReference>
<dbReference type="RefSeq" id="WP_405149535.1">
    <property type="nucleotide sequence ID" value="NZ_CP109527.1"/>
</dbReference>
<reference evidence="2 3" key="1">
    <citation type="submission" date="2022-10" db="EMBL/GenBank/DDBJ databases">
        <title>The complete genomes of actinobacterial strains from the NBC collection.</title>
        <authorList>
            <person name="Joergensen T.S."/>
            <person name="Alvarez Arevalo M."/>
            <person name="Sterndorff E.B."/>
            <person name="Faurdal D."/>
            <person name="Vuksanovic O."/>
            <person name="Mourched A.-S."/>
            <person name="Charusanti P."/>
            <person name="Shaw S."/>
            <person name="Blin K."/>
            <person name="Weber T."/>
        </authorList>
    </citation>
    <scope>NUCLEOTIDE SEQUENCE [LARGE SCALE GENOMIC DNA]</scope>
    <source>
        <strain evidence="2 3">NBC_01413</strain>
    </source>
</reference>
<gene>
    <name evidence="2" type="ORF">OG308_06630</name>
</gene>